<dbReference type="AlphaFoldDB" id="A0A177CPA0"/>
<gene>
    <name evidence="1" type="ORF">CC84DRAFT_584319</name>
</gene>
<dbReference type="InParanoid" id="A0A177CPA0"/>
<proteinExistence type="predicted"/>
<dbReference type="Proteomes" id="UP000077069">
    <property type="component" value="Unassembled WGS sequence"/>
</dbReference>
<dbReference type="GeneID" id="28770259"/>
<organism evidence="1 2">
    <name type="scientific">Paraphaeosphaeria sporulosa</name>
    <dbReference type="NCBI Taxonomy" id="1460663"/>
    <lineage>
        <taxon>Eukaryota</taxon>
        <taxon>Fungi</taxon>
        <taxon>Dikarya</taxon>
        <taxon>Ascomycota</taxon>
        <taxon>Pezizomycotina</taxon>
        <taxon>Dothideomycetes</taxon>
        <taxon>Pleosporomycetidae</taxon>
        <taxon>Pleosporales</taxon>
        <taxon>Massarineae</taxon>
        <taxon>Didymosphaeriaceae</taxon>
        <taxon>Paraphaeosphaeria</taxon>
    </lineage>
</organism>
<protein>
    <submittedName>
        <fullName evidence="1">Uncharacterized protein</fullName>
    </submittedName>
</protein>
<evidence type="ECO:0000313" key="2">
    <source>
        <dbReference type="Proteomes" id="UP000077069"/>
    </source>
</evidence>
<keyword evidence="2" id="KW-1185">Reference proteome</keyword>
<sequence>MVSAVRWLGWADRSCRIRTGVFAGMLGCSSTRSTSNHETQYLLSSESLSVALLLERTVNELRQVPTASLYTSCASHLLVYTPPRYSTPALCHPPAFVQTGHRCAAIVCQRESPCDTQA</sequence>
<dbReference type="RefSeq" id="XP_018038984.1">
    <property type="nucleotide sequence ID" value="XM_018186773.1"/>
</dbReference>
<reference evidence="1 2" key="1">
    <citation type="submission" date="2016-05" db="EMBL/GenBank/DDBJ databases">
        <title>Comparative analysis of secretome profiles of manganese(II)-oxidizing ascomycete fungi.</title>
        <authorList>
            <consortium name="DOE Joint Genome Institute"/>
            <person name="Zeiner C.A."/>
            <person name="Purvine S.O."/>
            <person name="Zink E.M."/>
            <person name="Wu S."/>
            <person name="Pasa-Tolic L."/>
            <person name="Chaput D.L."/>
            <person name="Haridas S."/>
            <person name="Grigoriev I.V."/>
            <person name="Santelli C.M."/>
            <person name="Hansel C.M."/>
        </authorList>
    </citation>
    <scope>NUCLEOTIDE SEQUENCE [LARGE SCALE GENOMIC DNA]</scope>
    <source>
        <strain evidence="1 2">AP3s5-JAC2a</strain>
    </source>
</reference>
<name>A0A177CPA0_9PLEO</name>
<evidence type="ECO:0000313" key="1">
    <source>
        <dbReference type="EMBL" id="OAG08619.1"/>
    </source>
</evidence>
<accession>A0A177CPA0</accession>
<dbReference type="EMBL" id="KV441550">
    <property type="protein sequence ID" value="OAG08619.1"/>
    <property type="molecule type" value="Genomic_DNA"/>
</dbReference>